<feature type="compositionally biased region" description="Basic and acidic residues" evidence="1">
    <location>
        <begin position="206"/>
        <end position="244"/>
    </location>
</feature>
<feature type="region of interest" description="Disordered" evidence="1">
    <location>
        <begin position="206"/>
        <end position="255"/>
    </location>
</feature>
<comment type="caution">
    <text evidence="2">The sequence shown here is derived from an EMBL/GenBank/DDBJ whole genome shotgun (WGS) entry which is preliminary data.</text>
</comment>
<proteinExistence type="predicted"/>
<sequence>MENANPSCSTSNKEFLYPMKKEEIESWLGDSRIIDSLDESNKIEYFDTFPTVEELEYHEQAYIDLESPINVMSKQHYDMVISKGLESRQKPSNPKDTTSIIDHHLGEVVFGKPFAWNTGLIYDQEEGTVTLEKDDEKITFKMPHKMETFNQIDFKDINTDFVPPFVLKGNDDRGKTYYSDSLTLGPEYREDESIRKEIRNLMKLEREANRHKGEVMKRISEKRIKNEAKNDKTEHGMEKREKTKSNRSQSQQKSK</sequence>
<dbReference type="EMBL" id="BQNB010011689">
    <property type="protein sequence ID" value="GJS93874.1"/>
    <property type="molecule type" value="Genomic_DNA"/>
</dbReference>
<evidence type="ECO:0000313" key="2">
    <source>
        <dbReference type="EMBL" id="GJS93874.1"/>
    </source>
</evidence>
<accession>A0ABQ4ZUA1</accession>
<evidence type="ECO:0000313" key="3">
    <source>
        <dbReference type="Proteomes" id="UP001151760"/>
    </source>
</evidence>
<evidence type="ECO:0000256" key="1">
    <source>
        <dbReference type="SAM" id="MobiDB-lite"/>
    </source>
</evidence>
<organism evidence="2 3">
    <name type="scientific">Tanacetum coccineum</name>
    <dbReference type="NCBI Taxonomy" id="301880"/>
    <lineage>
        <taxon>Eukaryota</taxon>
        <taxon>Viridiplantae</taxon>
        <taxon>Streptophyta</taxon>
        <taxon>Embryophyta</taxon>
        <taxon>Tracheophyta</taxon>
        <taxon>Spermatophyta</taxon>
        <taxon>Magnoliopsida</taxon>
        <taxon>eudicotyledons</taxon>
        <taxon>Gunneridae</taxon>
        <taxon>Pentapetalae</taxon>
        <taxon>asterids</taxon>
        <taxon>campanulids</taxon>
        <taxon>Asterales</taxon>
        <taxon>Asteraceae</taxon>
        <taxon>Asteroideae</taxon>
        <taxon>Anthemideae</taxon>
        <taxon>Anthemidinae</taxon>
        <taxon>Tanacetum</taxon>
    </lineage>
</organism>
<dbReference type="Proteomes" id="UP001151760">
    <property type="component" value="Unassembled WGS sequence"/>
</dbReference>
<gene>
    <name evidence="2" type="ORF">Tco_0800842</name>
</gene>
<name>A0ABQ4ZUA1_9ASTR</name>
<reference evidence="2" key="2">
    <citation type="submission" date="2022-01" db="EMBL/GenBank/DDBJ databases">
        <authorList>
            <person name="Yamashiro T."/>
            <person name="Shiraishi A."/>
            <person name="Satake H."/>
            <person name="Nakayama K."/>
        </authorList>
    </citation>
    <scope>NUCLEOTIDE SEQUENCE</scope>
</reference>
<protein>
    <submittedName>
        <fullName evidence="2">Uncharacterized protein</fullName>
    </submittedName>
</protein>
<keyword evidence="3" id="KW-1185">Reference proteome</keyword>
<feature type="compositionally biased region" description="Low complexity" evidence="1">
    <location>
        <begin position="246"/>
        <end position="255"/>
    </location>
</feature>
<reference evidence="2" key="1">
    <citation type="journal article" date="2022" name="Int. J. Mol. Sci.">
        <title>Draft Genome of Tanacetum Coccineum: Genomic Comparison of Closely Related Tanacetum-Family Plants.</title>
        <authorList>
            <person name="Yamashiro T."/>
            <person name="Shiraishi A."/>
            <person name="Nakayama K."/>
            <person name="Satake H."/>
        </authorList>
    </citation>
    <scope>NUCLEOTIDE SEQUENCE</scope>
</reference>